<feature type="domain" description="RING-type" evidence="6">
    <location>
        <begin position="683"/>
        <end position="723"/>
    </location>
</feature>
<accession>A0A4U5LY16</accession>
<feature type="region of interest" description="Disordered" evidence="5">
    <location>
        <begin position="427"/>
        <end position="492"/>
    </location>
</feature>
<dbReference type="AlphaFoldDB" id="A0A4U5LY16"/>
<evidence type="ECO:0000256" key="5">
    <source>
        <dbReference type="SAM" id="MobiDB-lite"/>
    </source>
</evidence>
<sequence>MIFDLLFVDEINLLVVLRNERSDRLYFTRAHVDLTTKCVRIDDPLIDTKITVRSKGYKTCLIEDECGPVLLSFPIRILENSTIELVHLGGYFEHEEVPPLIRIQVRNLKVSNYDTIWCDPFISRNHIYFFSHFDNLMLTVKLDSPKNVFDSGSDVARIVRTKPNAFGEPRYNQQHKQFLVYDDHLLVYLYRTAYQRPQMWKLKLSSLEWTQTPLSLSHHFPTSYVRFRRHLDSLYLHGDCEKIGCAERSHLYKFDPFEDENAVIEHKSSLATPKPSSSNLKKSGSLSSLFRLSIFTTPHSNSPEEPKKTSYVQSSSKSSTPTRYIKNKRVRPASIVSTSTLSSLSSSASLPSIKSYAAPNWSRQMAFHGVEQLEVSEQIKKALDMGFKEDHIIAAFDQNSGRCSEYQPFPSTNAMVDMLARVQQIEESRGKGGDELRSSSSYHNINNNGYSFNGKPSSNVTRATSFTEDSPRRPLSMSAISASSLPSPSQSHKSFQRMLSAFEREKKNIIEESKRSIEQIEIMLRDTQDHSRLNADLVKEQDREICQLKAKLHDAQEKVKENEILQERIHHLYEKCDSKSETIHAKEAQLEAVKKECEKKLQSEATKCQELEARCKKMGEEARAVAEGHKRNEVKKEECEALRRELERCNDIRNQLNEADLRVEEMKKERDEMRQRINNIPTCVICMEKAPKVVFMPCLHFVTCESCGNGANSHQLDRCPTCRNRVHGRMVVFM</sequence>
<dbReference type="PROSITE" id="PS50089">
    <property type="entry name" value="ZF_RING_2"/>
    <property type="match status" value="1"/>
</dbReference>
<protein>
    <recommendedName>
        <fullName evidence="6">RING-type domain-containing protein</fullName>
    </recommendedName>
</protein>
<dbReference type="InterPro" id="IPR013083">
    <property type="entry name" value="Znf_RING/FYVE/PHD"/>
</dbReference>
<feature type="compositionally biased region" description="Polar residues" evidence="5">
    <location>
        <begin position="438"/>
        <end position="468"/>
    </location>
</feature>
<reference evidence="7 8" key="2">
    <citation type="journal article" date="2019" name="G3 (Bethesda)">
        <title>Hybrid Assembly of the Genome of the Entomopathogenic Nematode Steinernema carpocapsae Identifies the X-Chromosome.</title>
        <authorList>
            <person name="Serra L."/>
            <person name="Macchietto M."/>
            <person name="Macias-Munoz A."/>
            <person name="McGill C.J."/>
            <person name="Rodriguez I.M."/>
            <person name="Rodriguez B."/>
            <person name="Murad R."/>
            <person name="Mortazavi A."/>
        </authorList>
    </citation>
    <scope>NUCLEOTIDE SEQUENCE [LARGE SCALE GENOMIC DNA]</scope>
    <source>
        <strain evidence="7 8">ALL</strain>
    </source>
</reference>
<dbReference type="Proteomes" id="UP000298663">
    <property type="component" value="Unassembled WGS sequence"/>
</dbReference>
<evidence type="ECO:0000256" key="3">
    <source>
        <dbReference type="PROSITE-ProRule" id="PRU00175"/>
    </source>
</evidence>
<evidence type="ECO:0000313" key="7">
    <source>
        <dbReference type="EMBL" id="TKR61164.1"/>
    </source>
</evidence>
<dbReference type="OrthoDB" id="1711136at2759"/>
<dbReference type="EMBL" id="AZBU02000011">
    <property type="protein sequence ID" value="TKR61164.1"/>
    <property type="molecule type" value="Genomic_DNA"/>
</dbReference>
<evidence type="ECO:0000256" key="2">
    <source>
        <dbReference type="ARBA" id="ARBA00022833"/>
    </source>
</evidence>
<feature type="compositionally biased region" description="Low complexity" evidence="5">
    <location>
        <begin position="309"/>
        <end position="322"/>
    </location>
</feature>
<evidence type="ECO:0000259" key="6">
    <source>
        <dbReference type="PROSITE" id="PS50089"/>
    </source>
</evidence>
<evidence type="ECO:0000256" key="1">
    <source>
        <dbReference type="ARBA" id="ARBA00022771"/>
    </source>
</evidence>
<reference evidence="7 8" key="1">
    <citation type="journal article" date="2015" name="Genome Biol.">
        <title>Comparative genomics of Steinernema reveals deeply conserved gene regulatory networks.</title>
        <authorList>
            <person name="Dillman A.R."/>
            <person name="Macchietto M."/>
            <person name="Porter C.F."/>
            <person name="Rogers A."/>
            <person name="Williams B."/>
            <person name="Antoshechkin I."/>
            <person name="Lee M.M."/>
            <person name="Goodwin Z."/>
            <person name="Lu X."/>
            <person name="Lewis E.E."/>
            <person name="Goodrich-Blair H."/>
            <person name="Stock S.P."/>
            <person name="Adams B.J."/>
            <person name="Sternberg P.W."/>
            <person name="Mortazavi A."/>
        </authorList>
    </citation>
    <scope>NUCLEOTIDE SEQUENCE [LARGE SCALE GENOMIC DNA]</scope>
    <source>
        <strain evidence="7 8">ALL</strain>
    </source>
</reference>
<dbReference type="SMART" id="SM00184">
    <property type="entry name" value="RING"/>
    <property type="match status" value="1"/>
</dbReference>
<dbReference type="Gene3D" id="3.30.40.10">
    <property type="entry name" value="Zinc/RING finger domain, C3HC4 (zinc finger)"/>
    <property type="match status" value="1"/>
</dbReference>
<keyword evidence="1 3" id="KW-0479">Metal-binding</keyword>
<keyword evidence="1 3" id="KW-0863">Zinc-finger</keyword>
<dbReference type="Pfam" id="PF13920">
    <property type="entry name" value="zf-C3HC4_3"/>
    <property type="match status" value="1"/>
</dbReference>
<dbReference type="SUPFAM" id="SSF57850">
    <property type="entry name" value="RING/U-box"/>
    <property type="match status" value="1"/>
</dbReference>
<name>A0A4U5LY16_STECR</name>
<keyword evidence="2" id="KW-0862">Zinc</keyword>
<dbReference type="InterPro" id="IPR001841">
    <property type="entry name" value="Znf_RING"/>
</dbReference>
<feature type="compositionally biased region" description="Basic and acidic residues" evidence="5">
    <location>
        <begin position="427"/>
        <end position="437"/>
    </location>
</feature>
<proteinExistence type="predicted"/>
<comment type="caution">
    <text evidence="7">The sequence shown here is derived from an EMBL/GenBank/DDBJ whole genome shotgun (WGS) entry which is preliminary data.</text>
</comment>
<dbReference type="GO" id="GO:0008270">
    <property type="term" value="F:zinc ion binding"/>
    <property type="evidence" value="ECO:0007669"/>
    <property type="project" value="UniProtKB-KW"/>
</dbReference>
<keyword evidence="4" id="KW-0175">Coiled coil</keyword>
<feature type="region of interest" description="Disordered" evidence="5">
    <location>
        <begin position="297"/>
        <end position="326"/>
    </location>
</feature>
<evidence type="ECO:0000313" key="8">
    <source>
        <dbReference type="Proteomes" id="UP000298663"/>
    </source>
</evidence>
<gene>
    <name evidence="7" type="ORF">L596_028313</name>
</gene>
<evidence type="ECO:0000256" key="4">
    <source>
        <dbReference type="SAM" id="Coils"/>
    </source>
</evidence>
<dbReference type="STRING" id="34508.A0A4U5LY16"/>
<keyword evidence="8" id="KW-1185">Reference proteome</keyword>
<feature type="compositionally biased region" description="Low complexity" evidence="5">
    <location>
        <begin position="475"/>
        <end position="492"/>
    </location>
</feature>
<feature type="coiled-coil region" evidence="4">
    <location>
        <begin position="492"/>
        <end position="530"/>
    </location>
</feature>
<feature type="coiled-coil region" evidence="4">
    <location>
        <begin position="555"/>
        <end position="676"/>
    </location>
</feature>
<organism evidence="7 8">
    <name type="scientific">Steinernema carpocapsae</name>
    <name type="common">Entomopathogenic nematode</name>
    <dbReference type="NCBI Taxonomy" id="34508"/>
    <lineage>
        <taxon>Eukaryota</taxon>
        <taxon>Metazoa</taxon>
        <taxon>Ecdysozoa</taxon>
        <taxon>Nematoda</taxon>
        <taxon>Chromadorea</taxon>
        <taxon>Rhabditida</taxon>
        <taxon>Tylenchina</taxon>
        <taxon>Panagrolaimomorpha</taxon>
        <taxon>Strongyloidoidea</taxon>
        <taxon>Steinernematidae</taxon>
        <taxon>Steinernema</taxon>
    </lineage>
</organism>